<gene>
    <name evidence="1" type="ORF">OG863_05965</name>
</gene>
<dbReference type="Proteomes" id="UP001344251">
    <property type="component" value="Chromosome"/>
</dbReference>
<dbReference type="EMBL" id="CP109106">
    <property type="protein sequence ID" value="WSB67551.1"/>
    <property type="molecule type" value="Genomic_DNA"/>
</dbReference>
<reference evidence="1 2" key="1">
    <citation type="submission" date="2022-10" db="EMBL/GenBank/DDBJ databases">
        <title>The complete genomes of actinobacterial strains from the NBC collection.</title>
        <authorList>
            <person name="Joergensen T.S."/>
            <person name="Alvarez Arevalo M."/>
            <person name="Sterndorff E.B."/>
            <person name="Faurdal D."/>
            <person name="Vuksanovic O."/>
            <person name="Mourched A.-S."/>
            <person name="Charusanti P."/>
            <person name="Shaw S."/>
            <person name="Blin K."/>
            <person name="Weber T."/>
        </authorList>
    </citation>
    <scope>NUCLEOTIDE SEQUENCE [LARGE SCALE GENOMIC DNA]</scope>
    <source>
        <strain evidence="1 2">NBC 01774</strain>
    </source>
</reference>
<proteinExistence type="predicted"/>
<evidence type="ECO:0000313" key="1">
    <source>
        <dbReference type="EMBL" id="WSB67551.1"/>
    </source>
</evidence>
<organism evidence="1 2">
    <name type="scientific">Streptomyces decoyicus</name>
    <dbReference type="NCBI Taxonomy" id="249567"/>
    <lineage>
        <taxon>Bacteria</taxon>
        <taxon>Bacillati</taxon>
        <taxon>Actinomycetota</taxon>
        <taxon>Actinomycetes</taxon>
        <taxon>Kitasatosporales</taxon>
        <taxon>Streptomycetaceae</taxon>
        <taxon>Streptomyces</taxon>
    </lineage>
</organism>
<protein>
    <submittedName>
        <fullName evidence="1">Uncharacterized protein</fullName>
    </submittedName>
</protein>
<accession>A0ABZ1FBJ6</accession>
<keyword evidence="2" id="KW-1185">Reference proteome</keyword>
<dbReference type="RefSeq" id="WP_326616855.1">
    <property type="nucleotide sequence ID" value="NZ_CP109106.1"/>
</dbReference>
<sequence length="41" mass="4115">MPDASEAGAGVHGPVWAPVLALDHIDAISGLLPPLPGNAMR</sequence>
<evidence type="ECO:0000313" key="2">
    <source>
        <dbReference type="Proteomes" id="UP001344251"/>
    </source>
</evidence>
<name>A0ABZ1FBJ6_9ACTN</name>